<dbReference type="NCBIfam" id="NF010070">
    <property type="entry name" value="PRK13551.1"/>
    <property type="match status" value="1"/>
</dbReference>
<dbReference type="NCBIfam" id="TIGR03380">
    <property type="entry name" value="agmatine_aguA"/>
    <property type="match status" value="1"/>
</dbReference>
<dbReference type="HAMAP" id="MF_01841">
    <property type="entry name" value="Agmatine_deimin"/>
    <property type="match status" value="1"/>
</dbReference>
<keyword evidence="2" id="KW-1185">Reference proteome</keyword>
<evidence type="ECO:0000256" key="1">
    <source>
        <dbReference type="ARBA" id="ARBA00022801"/>
    </source>
</evidence>
<dbReference type="PANTHER" id="PTHR31377">
    <property type="entry name" value="AGMATINE DEIMINASE-RELATED"/>
    <property type="match status" value="1"/>
</dbReference>
<dbReference type="PANTHER" id="PTHR31377:SF2">
    <property type="entry name" value="AGMATINE DEIMINASE"/>
    <property type="match status" value="1"/>
</dbReference>
<reference evidence="3" key="1">
    <citation type="submission" date="2025-08" db="UniProtKB">
        <authorList>
            <consortium name="RefSeq"/>
        </authorList>
    </citation>
    <scope>IDENTIFICATION</scope>
</reference>
<dbReference type="GO" id="GO:0009446">
    <property type="term" value="P:putrescine biosynthetic process"/>
    <property type="evidence" value="ECO:0007669"/>
    <property type="project" value="InterPro"/>
</dbReference>
<dbReference type="InterPro" id="IPR017754">
    <property type="entry name" value="Agmatine_deiminase"/>
</dbReference>
<dbReference type="GeneID" id="120266612"/>
<keyword evidence="1" id="KW-0378">Hydrolase</keyword>
<accession>A0AB40BVC0</accession>
<dbReference type="SUPFAM" id="SSF55909">
    <property type="entry name" value="Pentein"/>
    <property type="match status" value="1"/>
</dbReference>
<gene>
    <name evidence="3" type="primary">LOC120266612</name>
</gene>
<protein>
    <submittedName>
        <fullName evidence="3">Agmatine deiminase-like isoform X1</fullName>
    </submittedName>
</protein>
<dbReference type="Pfam" id="PF04371">
    <property type="entry name" value="PAD_porph"/>
    <property type="match status" value="1"/>
</dbReference>
<dbReference type="Gene3D" id="3.75.10.10">
    <property type="entry name" value="L-arginine/glycine Amidinotransferase, Chain A"/>
    <property type="match status" value="1"/>
</dbReference>
<dbReference type="GO" id="GO:0004668">
    <property type="term" value="F:protein-arginine deiminase activity"/>
    <property type="evidence" value="ECO:0007669"/>
    <property type="project" value="InterPro"/>
</dbReference>
<dbReference type="Proteomes" id="UP001515500">
    <property type="component" value="Chromosome 8"/>
</dbReference>
<dbReference type="GO" id="GO:0047632">
    <property type="term" value="F:agmatine deiminase activity"/>
    <property type="evidence" value="ECO:0007669"/>
    <property type="project" value="InterPro"/>
</dbReference>
<proteinExistence type="inferred from homology"/>
<dbReference type="RefSeq" id="XP_039130188.1">
    <property type="nucleotide sequence ID" value="XM_039274254.1"/>
</dbReference>
<name>A0AB40BVC0_DIOCR</name>
<evidence type="ECO:0000313" key="3">
    <source>
        <dbReference type="RefSeq" id="XP_039130188.1"/>
    </source>
</evidence>
<organism evidence="2 3">
    <name type="scientific">Dioscorea cayennensis subsp. rotundata</name>
    <name type="common">White Guinea yam</name>
    <name type="synonym">Dioscorea rotundata</name>
    <dbReference type="NCBI Taxonomy" id="55577"/>
    <lineage>
        <taxon>Eukaryota</taxon>
        <taxon>Viridiplantae</taxon>
        <taxon>Streptophyta</taxon>
        <taxon>Embryophyta</taxon>
        <taxon>Tracheophyta</taxon>
        <taxon>Spermatophyta</taxon>
        <taxon>Magnoliopsida</taxon>
        <taxon>Liliopsida</taxon>
        <taxon>Dioscoreales</taxon>
        <taxon>Dioscoreaceae</taxon>
        <taxon>Dioscorea</taxon>
    </lineage>
</organism>
<sequence>MHTTFQYIFGPRKKSETLDSDPTLHQASLFWESAMAKDLEGNPVSHGYRMPAEWEAHAQCWMGWPERPHNWRDSASHAQQAFAQVAEKISKFEPVTVCVSSDQYSNAYERLRGLANVRVVEMSMNDAWFRDTGPIFVVRREGKSSSKHEDYQVAGIDWTFNCWGGAEDRCYSDWSLDAHVAKKILELERCPRFVNQMVLEGGSIHVDGEGTCVTTAECLLNSNRNPHMTKEQIENELMCYFGVKKIIWLPNGLYADEDANGHVDNMCRFVKPGVVLLAWTDDESDPQYERSLEALSVLSNTTDAKGRKLSVVKLHVPGPFYMTQEEAKGIHNLGNGKPRLAGTRLAASYVNFYIANGGIVVPGFGDEKWDKEACRVLSSVFPNHEVVMINGSREICLGGGNIHCITQQQPAPPIIRE</sequence>
<dbReference type="AlphaFoldDB" id="A0AB40BVC0"/>
<evidence type="ECO:0000313" key="2">
    <source>
        <dbReference type="Proteomes" id="UP001515500"/>
    </source>
</evidence>
<dbReference type="InterPro" id="IPR007466">
    <property type="entry name" value="Peptidyl-Arg-deiminase_porph"/>
</dbReference>